<dbReference type="InterPro" id="IPR018256">
    <property type="entry name" value="Ribosomal_eL13_CS"/>
</dbReference>
<accession>A0A031LP04</accession>
<dbReference type="GO" id="GO:0003735">
    <property type="term" value="F:structural constituent of ribosome"/>
    <property type="evidence" value="ECO:0007669"/>
    <property type="project" value="InterPro"/>
</dbReference>
<dbReference type="EMBL" id="JFZT01000039">
    <property type="protein sequence ID" value="EZQ06741.1"/>
    <property type="molecule type" value="Genomic_DNA"/>
</dbReference>
<comment type="caution">
    <text evidence="5">The sequence shown here is derived from an EMBL/GenBank/DDBJ whole genome shotgun (WGS) entry which is preliminary data.</text>
</comment>
<evidence type="ECO:0000313" key="6">
    <source>
        <dbReference type="Proteomes" id="UP000024332"/>
    </source>
</evidence>
<comment type="similarity">
    <text evidence="4">Belongs to the eukaryotic ribosomal protein eL13 family.</text>
</comment>
<dbReference type="STRING" id="1160895.CM19_04905"/>
<dbReference type="GO" id="GO:0006412">
    <property type="term" value="P:translation"/>
    <property type="evidence" value="ECO:0007669"/>
    <property type="project" value="InterPro"/>
</dbReference>
<dbReference type="Proteomes" id="UP000024332">
    <property type="component" value="Unassembled WGS sequence"/>
</dbReference>
<dbReference type="AlphaFoldDB" id="A0A031LP04"/>
<evidence type="ECO:0000256" key="1">
    <source>
        <dbReference type="ARBA" id="ARBA00022980"/>
    </source>
</evidence>
<dbReference type="Pfam" id="PF01294">
    <property type="entry name" value="Ribosomal_L13e"/>
    <property type="match status" value="1"/>
</dbReference>
<dbReference type="PROSITE" id="PS01104">
    <property type="entry name" value="RIBOSOMAL_L13E"/>
    <property type="match status" value="1"/>
</dbReference>
<proteinExistence type="inferred from homology"/>
<sequence length="75" mass="8706">MSSQTIKPLVKRPRYKFIPLNKQRKIKLGRGFSLGELKKAGITLSSAKEMKIRVDRRRKTINPENVELLKKVKSK</sequence>
<dbReference type="GO" id="GO:1990904">
    <property type="term" value="C:ribonucleoprotein complex"/>
    <property type="evidence" value="ECO:0007669"/>
    <property type="project" value="UniProtKB-KW"/>
</dbReference>
<reference evidence="5 6" key="1">
    <citation type="submission" date="2014-03" db="EMBL/GenBank/DDBJ databases">
        <title>Draft genome sequence of the novel thermoacidophilic archaea Acidianus copahuensis ALE1 strain, isolated from Copahue volcanic area in Neuquen Argentina.</title>
        <authorList>
            <person name="Urbieta M.S."/>
            <person name="Rascovan N."/>
            <person name="Castro C."/>
            <person name="Revale S."/>
            <person name="Giaveno M.A."/>
            <person name="Vazquez M.P."/>
            <person name="Donati E.R."/>
        </authorList>
    </citation>
    <scope>NUCLEOTIDE SEQUENCE [LARGE SCALE GENOMIC DNA]</scope>
    <source>
        <strain evidence="5 6">ALE1</strain>
    </source>
</reference>
<dbReference type="RefSeq" id="WP_048099271.1">
    <property type="nucleotide sequence ID" value="NZ_JFZT01000039.1"/>
</dbReference>
<gene>
    <name evidence="5" type="ORF">CM19_04905</name>
</gene>
<keyword evidence="6" id="KW-1185">Reference proteome</keyword>
<name>A0A031LP04_9CREN</name>
<keyword evidence="2 4" id="KW-0687">Ribonucleoprotein</keyword>
<organism evidence="5 6">
    <name type="scientific">Candidatus Acidianus copahuensis</name>
    <dbReference type="NCBI Taxonomy" id="1160895"/>
    <lineage>
        <taxon>Archaea</taxon>
        <taxon>Thermoproteota</taxon>
        <taxon>Thermoprotei</taxon>
        <taxon>Sulfolobales</taxon>
        <taxon>Sulfolobaceae</taxon>
        <taxon>Acidianus</taxon>
    </lineage>
</organism>
<dbReference type="OrthoDB" id="17872at2157"/>
<protein>
    <recommendedName>
        <fullName evidence="3 4">50S ribosomal protein L13e</fullName>
    </recommendedName>
</protein>
<dbReference type="GO" id="GO:0005840">
    <property type="term" value="C:ribosome"/>
    <property type="evidence" value="ECO:0007669"/>
    <property type="project" value="UniProtKB-KW"/>
</dbReference>
<evidence type="ECO:0000256" key="3">
    <source>
        <dbReference type="ARBA" id="ARBA00035539"/>
    </source>
</evidence>
<dbReference type="InterPro" id="IPR001380">
    <property type="entry name" value="Ribosomal_eL13"/>
</dbReference>
<evidence type="ECO:0000256" key="2">
    <source>
        <dbReference type="ARBA" id="ARBA00023274"/>
    </source>
</evidence>
<evidence type="ECO:0000256" key="4">
    <source>
        <dbReference type="RuleBase" id="RU000572"/>
    </source>
</evidence>
<evidence type="ECO:0000313" key="5">
    <source>
        <dbReference type="EMBL" id="EZQ06741.1"/>
    </source>
</evidence>
<keyword evidence="1 4" id="KW-0689">Ribosomal protein</keyword>